<dbReference type="InterPro" id="IPR049916">
    <property type="entry name" value="WDR72-like"/>
</dbReference>
<dbReference type="GO" id="GO:0005737">
    <property type="term" value="C:cytoplasm"/>
    <property type="evidence" value="ECO:0007669"/>
    <property type="project" value="TreeGrafter"/>
</dbReference>
<keyword evidence="2" id="KW-1185">Reference proteome</keyword>
<evidence type="ECO:0000313" key="1">
    <source>
        <dbReference type="EMBL" id="RXW25374.1"/>
    </source>
</evidence>
<dbReference type="OrthoDB" id="338622at2759"/>
<dbReference type="InterPro" id="IPR011047">
    <property type="entry name" value="Quinoprotein_ADH-like_sf"/>
</dbReference>
<dbReference type="Gene3D" id="2.130.10.10">
    <property type="entry name" value="YVTN repeat-like/Quinoprotein amine dehydrogenase"/>
    <property type="match status" value="1"/>
</dbReference>
<dbReference type="PANTHER" id="PTHR44099">
    <property type="entry name" value="RABCONNECTIN-3B, ISOFORM A"/>
    <property type="match status" value="1"/>
</dbReference>
<dbReference type="InterPro" id="IPR015943">
    <property type="entry name" value="WD40/YVTN_repeat-like_dom_sf"/>
</dbReference>
<protein>
    <submittedName>
        <fullName evidence="1">Uncharacterized protein</fullName>
    </submittedName>
</protein>
<accession>A0A4Q2E0Z8</accession>
<dbReference type="InterPro" id="IPR001680">
    <property type="entry name" value="WD40_rpt"/>
</dbReference>
<dbReference type="SUPFAM" id="SSF50998">
    <property type="entry name" value="Quinoprotein alcohol dehydrogenase-like"/>
    <property type="match status" value="1"/>
</dbReference>
<dbReference type="EMBL" id="SDEE01000006">
    <property type="protein sequence ID" value="RXW25374.1"/>
    <property type="molecule type" value="Genomic_DNA"/>
</dbReference>
<proteinExistence type="predicted"/>
<dbReference type="InterPro" id="IPR016024">
    <property type="entry name" value="ARM-type_fold"/>
</dbReference>
<dbReference type="InterPro" id="IPR036322">
    <property type="entry name" value="WD40_repeat_dom_sf"/>
</dbReference>
<comment type="caution">
    <text evidence="1">The sequence shown here is derived from an EMBL/GenBank/DDBJ whole genome shotgun (WGS) entry which is preliminary data.</text>
</comment>
<dbReference type="PANTHER" id="PTHR44099:SF4">
    <property type="entry name" value="RABCONNECTIN-3B, ISOFORM A"/>
    <property type="match status" value="1"/>
</dbReference>
<dbReference type="Proteomes" id="UP000290288">
    <property type="component" value="Unassembled WGS sequence"/>
</dbReference>
<organism evidence="1 2">
    <name type="scientific">Candolleomyces aberdarensis</name>
    <dbReference type="NCBI Taxonomy" id="2316362"/>
    <lineage>
        <taxon>Eukaryota</taxon>
        <taxon>Fungi</taxon>
        <taxon>Dikarya</taxon>
        <taxon>Basidiomycota</taxon>
        <taxon>Agaricomycotina</taxon>
        <taxon>Agaricomycetes</taxon>
        <taxon>Agaricomycetidae</taxon>
        <taxon>Agaricales</taxon>
        <taxon>Agaricineae</taxon>
        <taxon>Psathyrellaceae</taxon>
        <taxon>Candolleomyces</taxon>
    </lineage>
</organism>
<dbReference type="Gene3D" id="1.25.10.10">
    <property type="entry name" value="Leucine-rich Repeat Variant"/>
    <property type="match status" value="1"/>
</dbReference>
<dbReference type="SMART" id="SM00320">
    <property type="entry name" value="WD40"/>
    <property type="match status" value="3"/>
</dbReference>
<sequence>MFLELAFSKGETIRFYELPEPSVPYLLEENDVMVALQESGHLSIYSLKDGGCFSTAFAPSYSSAPPSRDVWTWSSLRSAVVDETSVLLVTAATDSNTSAATPDKEENSTEKSQTIALKLSTGPNAISMDKLAAWVLEGPAHGIGIFKESDNSSTLFSISPEGHFLVRRIGVQEPPVETAPSSASVSDTDSTLHLALPKSLKAIVSRSSETLPLVQPTTPTIQATVHETLDVGNLISDSTVSGLSTRNVDEKLLGIVWAHRELIIFEYHAYSLRKLLKIDVSYLEDVEWLDNETYALSFPDRIEIYKLQFVNADNDRIDQELGPHPDSRYRTLELCAGWIIFSTPLVKVVEFQDDTGPLRGCILCIAQDGTIAVIAVDGFQFLYMIPGAPSPLTRISLGESNLVLTYGESIARLWDVQTKEFWRSMSIDKAEEMFSQGGWKALDLVGADIPLSQWSTVAPAFSGTDAAATLDLSLDKVVTDCISITKTISTSRDEVRNILQALERLRLLLSIVITPGLNGDVDSICTGKLKLRPSTVGVGFTSHDTTTIYPVNGPHHIWSISGNVSAARMLAIVFILRAMALFEELSEAANTVIAFYTLSLSSCVGSQYAPPSLEWLGQRWFSAPPDLRASMRVVFEATLAQVADQDAMKLAEKWQQHRCALTDITKSLTLYLHDEDSNHRVLAIDICSKGFHVWQRYIDAMEILRALFSLATGVRKDSISVQNVAAQARTAVLTLATNHTALFMSTLCLDVLNPPSLEHRRSVMQIIAFLIRKRRHILQPNLPRLMEAVVKSLDPNSNANREAVLDTATEIMGFVVKHFPTVDFHMNTQRLAVGTSEGAVVMYDVKTAIRLYVLEGHKRQLAACSFSPDGRRLVTLSLAEQTLLIWKVGTSFSSFFNPGAPPRQGHSGSEPFKTLEFHIGSEAEMTAEETLDLVKFDWVADRSVKVKIRDTILTFST</sequence>
<name>A0A4Q2E0Z8_9AGAR</name>
<dbReference type="SUPFAM" id="SSF48371">
    <property type="entry name" value="ARM repeat"/>
    <property type="match status" value="1"/>
</dbReference>
<dbReference type="InterPro" id="IPR011989">
    <property type="entry name" value="ARM-like"/>
</dbReference>
<dbReference type="AlphaFoldDB" id="A0A4Q2E0Z8"/>
<reference evidence="1 2" key="1">
    <citation type="submission" date="2019-01" db="EMBL/GenBank/DDBJ databases">
        <title>Draft genome sequence of Psathyrella aberdarensis IHI B618.</title>
        <authorList>
            <person name="Buettner E."/>
            <person name="Kellner H."/>
        </authorList>
    </citation>
    <scope>NUCLEOTIDE SEQUENCE [LARGE SCALE GENOMIC DNA]</scope>
    <source>
        <strain evidence="1 2">IHI B618</strain>
    </source>
</reference>
<gene>
    <name evidence="1" type="ORF">EST38_g529</name>
</gene>
<evidence type="ECO:0000313" key="2">
    <source>
        <dbReference type="Proteomes" id="UP000290288"/>
    </source>
</evidence>
<dbReference type="STRING" id="2316362.A0A4Q2E0Z8"/>
<dbReference type="SUPFAM" id="SSF50978">
    <property type="entry name" value="WD40 repeat-like"/>
    <property type="match status" value="1"/>
</dbReference>